<dbReference type="RefSeq" id="WP_092641349.1">
    <property type="nucleotide sequence ID" value="NZ_FNID01000025.1"/>
</dbReference>
<evidence type="ECO:0000256" key="1">
    <source>
        <dbReference type="ARBA" id="ARBA00005384"/>
    </source>
</evidence>
<protein>
    <submittedName>
        <fullName evidence="7">Transcriptional regulator, GntR family</fullName>
    </submittedName>
</protein>
<evidence type="ECO:0000256" key="5">
    <source>
        <dbReference type="ARBA" id="ARBA00023163"/>
    </source>
</evidence>
<evidence type="ECO:0000256" key="3">
    <source>
        <dbReference type="ARBA" id="ARBA00023015"/>
    </source>
</evidence>
<dbReference type="PROSITE" id="PS50949">
    <property type="entry name" value="HTH_GNTR"/>
    <property type="match status" value="1"/>
</dbReference>
<accession>A0A1H0CW59</accession>
<dbReference type="Gene3D" id="1.10.10.10">
    <property type="entry name" value="Winged helix-like DNA-binding domain superfamily/Winged helix DNA-binding domain"/>
    <property type="match status" value="1"/>
</dbReference>
<keyword evidence="2" id="KW-0663">Pyridoxal phosphate</keyword>
<evidence type="ECO:0000259" key="6">
    <source>
        <dbReference type="PROSITE" id="PS50949"/>
    </source>
</evidence>
<dbReference type="EMBL" id="FNID01000025">
    <property type="protein sequence ID" value="SDN62173.1"/>
    <property type="molecule type" value="Genomic_DNA"/>
</dbReference>
<dbReference type="InterPro" id="IPR036390">
    <property type="entry name" value="WH_DNA-bd_sf"/>
</dbReference>
<feature type="domain" description="HTH gntR-type" evidence="6">
    <location>
        <begin position="12"/>
        <end position="80"/>
    </location>
</feature>
<dbReference type="GO" id="GO:0003677">
    <property type="term" value="F:DNA binding"/>
    <property type="evidence" value="ECO:0007669"/>
    <property type="project" value="UniProtKB-KW"/>
</dbReference>
<dbReference type="PANTHER" id="PTHR46577">
    <property type="entry name" value="HTH-TYPE TRANSCRIPTIONAL REGULATORY PROTEIN GABR"/>
    <property type="match status" value="1"/>
</dbReference>
<evidence type="ECO:0000256" key="2">
    <source>
        <dbReference type="ARBA" id="ARBA00022898"/>
    </source>
</evidence>
<dbReference type="InterPro" id="IPR000524">
    <property type="entry name" value="Tscrpt_reg_HTH_GntR"/>
</dbReference>
<dbReference type="InterPro" id="IPR015424">
    <property type="entry name" value="PyrdxlP-dep_Trfase"/>
</dbReference>
<comment type="similarity">
    <text evidence="1">In the C-terminal section; belongs to the class-I pyridoxal-phosphate-dependent aminotransferase family.</text>
</comment>
<dbReference type="Gene3D" id="3.40.640.10">
    <property type="entry name" value="Type I PLP-dependent aspartate aminotransferase-like (Major domain)"/>
    <property type="match status" value="1"/>
</dbReference>
<dbReference type="CDD" id="cd00609">
    <property type="entry name" value="AAT_like"/>
    <property type="match status" value="1"/>
</dbReference>
<dbReference type="OrthoDB" id="9808770at2"/>
<name>A0A1H0CW59_9FIRM</name>
<dbReference type="GO" id="GO:0030170">
    <property type="term" value="F:pyridoxal phosphate binding"/>
    <property type="evidence" value="ECO:0007669"/>
    <property type="project" value="InterPro"/>
</dbReference>
<dbReference type="PANTHER" id="PTHR46577:SF1">
    <property type="entry name" value="HTH-TYPE TRANSCRIPTIONAL REGULATORY PROTEIN GABR"/>
    <property type="match status" value="1"/>
</dbReference>
<dbReference type="AlphaFoldDB" id="A0A1H0CW59"/>
<dbReference type="Proteomes" id="UP000199182">
    <property type="component" value="Unassembled WGS sequence"/>
</dbReference>
<keyword evidence="5" id="KW-0804">Transcription</keyword>
<proteinExistence type="inferred from homology"/>
<dbReference type="Pfam" id="PF00392">
    <property type="entry name" value="GntR"/>
    <property type="match status" value="1"/>
</dbReference>
<sequence>MYGFEINKELPVSAAKQLAQQIRSAVLSGVLPAGEQMPPTRSLAAELHIARNTAIEVYEQLLSEGYLVSKVGSGTFVAGLGKLPLPRPMPPELGHSSGRKPKKDLIMFDPGSPDCTAFPQVLWARLLKEACLDADNSTFGYPSTGAGTAALQAALCSYLYRMKGIVCSEAQVIIVPGTYNGLQLIAQVLYREGCTAAVEDPCMPFVRQAFTESGYALTPIEVDAHGMITEKLNPSDSVRAIYVVPSHQFPIGGVLPAARRVELLQYAAKKDAYVIEDDYDGEIRYEGEPIQPLHRLNAERVIYLGSFSKIFSPALRIAYLILPWQLKDRVIRHMELANIWSGTIEQLALTRLLEERLLDKHIYRTKKLYEAKRQLLMHCLQQEFGDQVSVSGENAGMHLLASFLRPLTSEDFHRFTELGVEADGVESFALTKGRHCHQLVLGYGNLTEQQIHEGVLRLKHALHNSDIN</sequence>
<dbReference type="InterPro" id="IPR015421">
    <property type="entry name" value="PyrdxlP-dep_Trfase_major"/>
</dbReference>
<dbReference type="SMART" id="SM00345">
    <property type="entry name" value="HTH_GNTR"/>
    <property type="match status" value="1"/>
</dbReference>
<dbReference type="CDD" id="cd07377">
    <property type="entry name" value="WHTH_GntR"/>
    <property type="match status" value="1"/>
</dbReference>
<dbReference type="SUPFAM" id="SSF53383">
    <property type="entry name" value="PLP-dependent transferases"/>
    <property type="match status" value="1"/>
</dbReference>
<dbReference type="InterPro" id="IPR036388">
    <property type="entry name" value="WH-like_DNA-bd_sf"/>
</dbReference>
<evidence type="ECO:0000256" key="4">
    <source>
        <dbReference type="ARBA" id="ARBA00023125"/>
    </source>
</evidence>
<keyword evidence="8" id="KW-1185">Reference proteome</keyword>
<evidence type="ECO:0000313" key="8">
    <source>
        <dbReference type="Proteomes" id="UP000199182"/>
    </source>
</evidence>
<keyword evidence="4" id="KW-0238">DNA-binding</keyword>
<dbReference type="STRING" id="258515.SAMN05192585_12526"/>
<keyword evidence="3" id="KW-0805">Transcription regulation</keyword>
<dbReference type="Pfam" id="PF00155">
    <property type="entry name" value="Aminotran_1_2"/>
    <property type="match status" value="1"/>
</dbReference>
<organism evidence="7 8">
    <name type="scientific">Acetanaerobacterium elongatum</name>
    <dbReference type="NCBI Taxonomy" id="258515"/>
    <lineage>
        <taxon>Bacteria</taxon>
        <taxon>Bacillati</taxon>
        <taxon>Bacillota</taxon>
        <taxon>Clostridia</taxon>
        <taxon>Eubacteriales</taxon>
        <taxon>Oscillospiraceae</taxon>
        <taxon>Acetanaerobacterium</taxon>
    </lineage>
</organism>
<dbReference type="InterPro" id="IPR004839">
    <property type="entry name" value="Aminotransferase_I/II_large"/>
</dbReference>
<dbReference type="SUPFAM" id="SSF46785">
    <property type="entry name" value="Winged helix' DNA-binding domain"/>
    <property type="match status" value="1"/>
</dbReference>
<reference evidence="7 8" key="1">
    <citation type="submission" date="2016-10" db="EMBL/GenBank/DDBJ databases">
        <authorList>
            <person name="de Groot N.N."/>
        </authorList>
    </citation>
    <scope>NUCLEOTIDE SEQUENCE [LARGE SCALE GENOMIC DNA]</scope>
    <source>
        <strain evidence="7 8">CGMCC 1.5012</strain>
    </source>
</reference>
<gene>
    <name evidence="7" type="ORF">SAMN05192585_12526</name>
</gene>
<evidence type="ECO:0000313" key="7">
    <source>
        <dbReference type="EMBL" id="SDN62173.1"/>
    </source>
</evidence>
<dbReference type="GO" id="GO:0003700">
    <property type="term" value="F:DNA-binding transcription factor activity"/>
    <property type="evidence" value="ECO:0007669"/>
    <property type="project" value="InterPro"/>
</dbReference>
<dbReference type="InterPro" id="IPR051446">
    <property type="entry name" value="HTH_trans_reg/aminotransferase"/>
</dbReference>